<dbReference type="Gene3D" id="1.10.260.40">
    <property type="entry name" value="lambda repressor-like DNA-binding domains"/>
    <property type="match status" value="1"/>
</dbReference>
<evidence type="ECO:0000259" key="3">
    <source>
        <dbReference type="PROSITE" id="PS50943"/>
    </source>
</evidence>
<evidence type="ECO:0000313" key="4">
    <source>
        <dbReference type="EMBL" id="EMZ23473.1"/>
    </source>
</evidence>
<feature type="transmembrane region" description="Helical" evidence="2">
    <location>
        <begin position="219"/>
        <end position="236"/>
    </location>
</feature>
<proteinExistence type="predicted"/>
<dbReference type="HOGENOM" id="CLU_066192_2_0_9"/>
<dbReference type="PATRIC" id="fig|1235802.3.peg.3851"/>
<evidence type="ECO:0000313" key="5">
    <source>
        <dbReference type="Proteomes" id="UP000012589"/>
    </source>
</evidence>
<accession>N2AAL8</accession>
<dbReference type="STRING" id="1235802.C823_03646"/>
<keyword evidence="2" id="KW-1133">Transmembrane helix</keyword>
<feature type="transmembrane region" description="Helical" evidence="2">
    <location>
        <begin position="101"/>
        <end position="121"/>
    </location>
</feature>
<feature type="transmembrane region" description="Helical" evidence="2">
    <location>
        <begin position="185"/>
        <end position="204"/>
    </location>
</feature>
<dbReference type="SMART" id="SM00530">
    <property type="entry name" value="HTH_XRE"/>
    <property type="match status" value="1"/>
</dbReference>
<dbReference type="eggNOG" id="COG1396">
    <property type="taxonomic scope" value="Bacteria"/>
</dbReference>
<dbReference type="InterPro" id="IPR001387">
    <property type="entry name" value="Cro/C1-type_HTH"/>
</dbReference>
<gene>
    <name evidence="4" type="ORF">C823_03646</name>
</gene>
<protein>
    <recommendedName>
        <fullName evidence="3">HTH cro/C1-type domain-containing protein</fullName>
    </recommendedName>
</protein>
<keyword evidence="1" id="KW-0238">DNA-binding</keyword>
<dbReference type="InterPro" id="IPR010982">
    <property type="entry name" value="Lambda_DNA-bd_dom_sf"/>
</dbReference>
<dbReference type="PANTHER" id="PTHR46558:SF4">
    <property type="entry name" value="DNA-BIDING PHAGE PROTEIN"/>
    <property type="match status" value="1"/>
</dbReference>
<keyword evidence="5" id="KW-1185">Reference proteome</keyword>
<dbReference type="CDD" id="cd00093">
    <property type="entry name" value="HTH_XRE"/>
    <property type="match status" value="1"/>
</dbReference>
<dbReference type="PROSITE" id="PS50943">
    <property type="entry name" value="HTH_CROC1"/>
    <property type="match status" value="1"/>
</dbReference>
<keyword evidence="2" id="KW-0472">Membrane</keyword>
<name>N2AAL8_9FIRM</name>
<dbReference type="AlphaFoldDB" id="N2AAL8"/>
<evidence type="ECO:0000256" key="2">
    <source>
        <dbReference type="SAM" id="Phobius"/>
    </source>
</evidence>
<sequence length="250" mass="27813">MDVKKIGAFIAQQRRQKQLTQKQLGELLGISDKTVSKWECGYGLPDISMITPLCTELEITVNDLLSGEHLSQEDYHEKAEENMIQLMHESKKATKMSRLKTILGSAALLAAGIALICIYEAEAYFLAVDFGNLLRITDLLFLLTASLWAAGCIKDFGAAFLFLAKKPDHPQRIAHSVVAISAAQKALLFGSVLSRILRLILIFGDPEFQSTVSALPRNLAEFFVTLFYGVLCVLLLEPVKNRLRKKMIDI</sequence>
<keyword evidence="2" id="KW-0812">Transmembrane</keyword>
<evidence type="ECO:0000256" key="1">
    <source>
        <dbReference type="ARBA" id="ARBA00023125"/>
    </source>
</evidence>
<dbReference type="Pfam" id="PF01381">
    <property type="entry name" value="HTH_3"/>
    <property type="match status" value="1"/>
</dbReference>
<comment type="caution">
    <text evidence="4">The sequence shown here is derived from an EMBL/GenBank/DDBJ whole genome shotgun (WGS) entry which is preliminary data.</text>
</comment>
<dbReference type="Proteomes" id="UP000012589">
    <property type="component" value="Unassembled WGS sequence"/>
</dbReference>
<dbReference type="GO" id="GO:0003677">
    <property type="term" value="F:DNA binding"/>
    <property type="evidence" value="ECO:0007669"/>
    <property type="project" value="UniProtKB-KW"/>
</dbReference>
<dbReference type="PANTHER" id="PTHR46558">
    <property type="entry name" value="TRACRIPTIONAL REGULATORY PROTEIN-RELATED-RELATED"/>
    <property type="match status" value="1"/>
</dbReference>
<dbReference type="OrthoDB" id="9813152at2"/>
<feature type="transmembrane region" description="Helical" evidence="2">
    <location>
        <begin position="141"/>
        <end position="164"/>
    </location>
</feature>
<reference evidence="4 5" key="1">
    <citation type="journal article" date="2014" name="Genome Announc.">
        <title>Draft genome sequences of the altered schaedler flora, a defined bacterial community from gnotobiotic mice.</title>
        <authorList>
            <person name="Wannemuehler M.J."/>
            <person name="Overstreet A.M."/>
            <person name="Ward D.V."/>
            <person name="Phillips G.J."/>
        </authorList>
    </citation>
    <scope>NUCLEOTIDE SEQUENCE [LARGE SCALE GENOMIC DNA]</scope>
    <source>
        <strain evidence="4 5">ASF492</strain>
    </source>
</reference>
<dbReference type="SUPFAM" id="SSF47413">
    <property type="entry name" value="lambda repressor-like DNA-binding domains"/>
    <property type="match status" value="1"/>
</dbReference>
<feature type="domain" description="HTH cro/C1-type" evidence="3">
    <location>
        <begin position="10"/>
        <end position="64"/>
    </location>
</feature>
<dbReference type="EMBL" id="AQFT01000107">
    <property type="protein sequence ID" value="EMZ23473.1"/>
    <property type="molecule type" value="Genomic_DNA"/>
</dbReference>
<organism evidence="4 5">
    <name type="scientific">Eubacterium plexicaudatum ASF492</name>
    <dbReference type="NCBI Taxonomy" id="1235802"/>
    <lineage>
        <taxon>Bacteria</taxon>
        <taxon>Bacillati</taxon>
        <taxon>Bacillota</taxon>
        <taxon>Clostridia</taxon>
        <taxon>Eubacteriales</taxon>
        <taxon>Eubacteriaceae</taxon>
        <taxon>Eubacterium</taxon>
    </lineage>
</organism>